<gene>
    <name evidence="2" type="ORF">ONE63_002706</name>
</gene>
<evidence type="ECO:0000313" key="3">
    <source>
        <dbReference type="Proteomes" id="UP001075354"/>
    </source>
</evidence>
<evidence type="ECO:0000313" key="2">
    <source>
        <dbReference type="EMBL" id="KAJ1522420.1"/>
    </source>
</evidence>
<name>A0AAV7XG50_9NEOP</name>
<dbReference type="AlphaFoldDB" id="A0AAV7XG50"/>
<dbReference type="Proteomes" id="UP001075354">
    <property type="component" value="Chromosome 12"/>
</dbReference>
<proteinExistence type="predicted"/>
<reference evidence="2" key="1">
    <citation type="submission" date="2022-12" db="EMBL/GenBank/DDBJ databases">
        <title>Chromosome-level genome assembly of the bean flower thrips Megalurothrips usitatus.</title>
        <authorList>
            <person name="Ma L."/>
            <person name="Liu Q."/>
            <person name="Li H."/>
            <person name="Cai W."/>
        </authorList>
    </citation>
    <scope>NUCLEOTIDE SEQUENCE</scope>
    <source>
        <strain evidence="2">Cailab_2022a</strain>
    </source>
</reference>
<sequence length="123" mass="12901">MPSSSGSNCGRRPAAAAVLLSALALAVFVAPAVTAMPAQQQQQQLSFRPELELSPAGSASGRSLRSCDVAACIERCRSLYSSWGSCERGICYCRASRPVPAPPAPPAIPRVAETVQRAWSTAR</sequence>
<accession>A0AAV7XG50</accession>
<organism evidence="2 3">
    <name type="scientific">Megalurothrips usitatus</name>
    <name type="common">bean blossom thrips</name>
    <dbReference type="NCBI Taxonomy" id="439358"/>
    <lineage>
        <taxon>Eukaryota</taxon>
        <taxon>Metazoa</taxon>
        <taxon>Ecdysozoa</taxon>
        <taxon>Arthropoda</taxon>
        <taxon>Hexapoda</taxon>
        <taxon>Insecta</taxon>
        <taxon>Pterygota</taxon>
        <taxon>Neoptera</taxon>
        <taxon>Paraneoptera</taxon>
        <taxon>Thysanoptera</taxon>
        <taxon>Terebrantia</taxon>
        <taxon>Thripoidea</taxon>
        <taxon>Thripidae</taxon>
        <taxon>Megalurothrips</taxon>
    </lineage>
</organism>
<dbReference type="EMBL" id="JAPTSV010000012">
    <property type="protein sequence ID" value="KAJ1522420.1"/>
    <property type="molecule type" value="Genomic_DNA"/>
</dbReference>
<evidence type="ECO:0000256" key="1">
    <source>
        <dbReference type="SAM" id="MobiDB-lite"/>
    </source>
</evidence>
<comment type="caution">
    <text evidence="2">The sequence shown here is derived from an EMBL/GenBank/DDBJ whole genome shotgun (WGS) entry which is preliminary data.</text>
</comment>
<feature type="region of interest" description="Disordered" evidence="1">
    <location>
        <begin position="39"/>
        <end position="64"/>
    </location>
</feature>
<keyword evidence="3" id="KW-1185">Reference proteome</keyword>
<protein>
    <submittedName>
        <fullName evidence="2">Uncharacterized protein</fullName>
    </submittedName>
</protein>